<organism evidence="7 8">
    <name type="scientific">Paenibacillus solisilvae</name>
    <dbReference type="NCBI Taxonomy" id="2486751"/>
    <lineage>
        <taxon>Bacteria</taxon>
        <taxon>Bacillati</taxon>
        <taxon>Bacillota</taxon>
        <taxon>Bacilli</taxon>
        <taxon>Bacillales</taxon>
        <taxon>Paenibacillaceae</taxon>
        <taxon>Paenibacillus</taxon>
    </lineage>
</organism>
<sequence>MIYNIAQKSQLDARELLLLDQEVKNHGKNMVVAYLLWFFIGSFGAHRFYMKKTGSAVAQLILTITVIGYIVSGIWVLIDAFLLHTWVKEENQRIEDQIINDLISQKHFHNAMNR</sequence>
<dbReference type="Pfam" id="PF05154">
    <property type="entry name" value="TM2"/>
    <property type="match status" value="1"/>
</dbReference>
<evidence type="ECO:0000256" key="3">
    <source>
        <dbReference type="ARBA" id="ARBA00022989"/>
    </source>
</evidence>
<proteinExistence type="predicted"/>
<dbReference type="EMBL" id="JBHSOW010000105">
    <property type="protein sequence ID" value="MFC5652752.1"/>
    <property type="molecule type" value="Genomic_DNA"/>
</dbReference>
<comment type="caution">
    <text evidence="7">The sequence shown here is derived from an EMBL/GenBank/DDBJ whole genome shotgun (WGS) entry which is preliminary data.</text>
</comment>
<dbReference type="PANTHER" id="PTHR21016">
    <property type="entry name" value="BETA-AMYLOID BINDING PROTEIN-RELATED"/>
    <property type="match status" value="1"/>
</dbReference>
<keyword evidence="3 5" id="KW-1133">Transmembrane helix</keyword>
<evidence type="ECO:0000256" key="4">
    <source>
        <dbReference type="ARBA" id="ARBA00023136"/>
    </source>
</evidence>
<evidence type="ECO:0000256" key="2">
    <source>
        <dbReference type="ARBA" id="ARBA00022692"/>
    </source>
</evidence>
<evidence type="ECO:0000259" key="6">
    <source>
        <dbReference type="Pfam" id="PF05154"/>
    </source>
</evidence>
<dbReference type="PANTHER" id="PTHR21016:SF25">
    <property type="entry name" value="TM2 DOMAIN-CONTAINING PROTEIN DDB_G0277895-RELATED"/>
    <property type="match status" value="1"/>
</dbReference>
<evidence type="ECO:0000256" key="1">
    <source>
        <dbReference type="ARBA" id="ARBA00004141"/>
    </source>
</evidence>
<keyword evidence="2 5" id="KW-0812">Transmembrane</keyword>
<keyword evidence="4 5" id="KW-0472">Membrane</keyword>
<evidence type="ECO:0000256" key="5">
    <source>
        <dbReference type="SAM" id="Phobius"/>
    </source>
</evidence>
<feature type="transmembrane region" description="Helical" evidence="5">
    <location>
        <begin position="31"/>
        <end position="50"/>
    </location>
</feature>
<evidence type="ECO:0000313" key="8">
    <source>
        <dbReference type="Proteomes" id="UP001596047"/>
    </source>
</evidence>
<dbReference type="RefSeq" id="WP_379191403.1">
    <property type="nucleotide sequence ID" value="NZ_JBHSOW010000105.1"/>
</dbReference>
<evidence type="ECO:0000313" key="7">
    <source>
        <dbReference type="EMBL" id="MFC5652752.1"/>
    </source>
</evidence>
<keyword evidence="8" id="KW-1185">Reference proteome</keyword>
<dbReference type="InterPro" id="IPR007829">
    <property type="entry name" value="TM2"/>
</dbReference>
<gene>
    <name evidence="7" type="ORF">ACFPYJ_27335</name>
</gene>
<comment type="subcellular location">
    <subcellularLocation>
        <location evidence="1">Membrane</location>
        <topology evidence="1">Multi-pass membrane protein</topology>
    </subcellularLocation>
</comment>
<dbReference type="Proteomes" id="UP001596047">
    <property type="component" value="Unassembled WGS sequence"/>
</dbReference>
<dbReference type="InterPro" id="IPR050932">
    <property type="entry name" value="TM2D1-3-like"/>
</dbReference>
<feature type="transmembrane region" description="Helical" evidence="5">
    <location>
        <begin position="56"/>
        <end position="83"/>
    </location>
</feature>
<reference evidence="8" key="1">
    <citation type="journal article" date="2019" name="Int. J. Syst. Evol. Microbiol.">
        <title>The Global Catalogue of Microorganisms (GCM) 10K type strain sequencing project: providing services to taxonomists for standard genome sequencing and annotation.</title>
        <authorList>
            <consortium name="The Broad Institute Genomics Platform"/>
            <consortium name="The Broad Institute Genome Sequencing Center for Infectious Disease"/>
            <person name="Wu L."/>
            <person name="Ma J."/>
        </authorList>
    </citation>
    <scope>NUCLEOTIDE SEQUENCE [LARGE SCALE GENOMIC DNA]</scope>
    <source>
        <strain evidence="8">CGMCC 1.3240</strain>
    </source>
</reference>
<name>A0ABW0W3H7_9BACL</name>
<feature type="domain" description="TM2" evidence="6">
    <location>
        <begin position="27"/>
        <end position="81"/>
    </location>
</feature>
<accession>A0ABW0W3H7</accession>
<protein>
    <submittedName>
        <fullName evidence="7">TM2 domain-containing protein</fullName>
    </submittedName>
</protein>